<dbReference type="PANTHER" id="PTHR12849">
    <property type="entry name" value="RNA LARIAT DEBRANCHING ENZYME"/>
    <property type="match status" value="1"/>
</dbReference>
<feature type="domain" description="Lariat debranching enzyme C-terminal" evidence="2">
    <location>
        <begin position="105"/>
        <end position="125"/>
    </location>
</feature>
<protein>
    <recommendedName>
        <fullName evidence="2">Lariat debranching enzyme C-terminal domain-containing protein</fullName>
    </recommendedName>
</protein>
<dbReference type="GO" id="GO:0000398">
    <property type="term" value="P:mRNA splicing, via spliceosome"/>
    <property type="evidence" value="ECO:0007669"/>
    <property type="project" value="TreeGrafter"/>
</dbReference>
<dbReference type="Proteomes" id="UP000298061">
    <property type="component" value="Unassembled WGS sequence"/>
</dbReference>
<evidence type="ECO:0000313" key="3">
    <source>
        <dbReference type="EMBL" id="TFY81132.1"/>
    </source>
</evidence>
<reference evidence="3 4" key="1">
    <citation type="submission" date="2019-02" db="EMBL/GenBank/DDBJ databases">
        <title>Genome sequencing of the rare red list fungi Hericium alpestre (H. flagellum).</title>
        <authorList>
            <person name="Buettner E."/>
            <person name="Kellner H."/>
        </authorList>
    </citation>
    <scope>NUCLEOTIDE SEQUENCE [LARGE SCALE GENOMIC DNA]</scope>
    <source>
        <strain evidence="3 4">DSM 108284</strain>
    </source>
</reference>
<dbReference type="Pfam" id="PF05011">
    <property type="entry name" value="DBR1"/>
    <property type="match status" value="1"/>
</dbReference>
<accession>A0A4Z0A258</accession>
<feature type="compositionally biased region" description="Acidic residues" evidence="1">
    <location>
        <begin position="46"/>
        <end position="55"/>
    </location>
</feature>
<dbReference type="STRING" id="135208.A0A4Z0A258"/>
<feature type="compositionally biased region" description="Basic and acidic residues" evidence="1">
    <location>
        <begin position="56"/>
        <end position="69"/>
    </location>
</feature>
<comment type="caution">
    <text evidence="3">The sequence shown here is derived from an EMBL/GenBank/DDBJ whole genome shotgun (WGS) entry which is preliminary data.</text>
</comment>
<dbReference type="PANTHER" id="PTHR12849:SF0">
    <property type="entry name" value="LARIAT DEBRANCHING ENZYME"/>
    <property type="match status" value="1"/>
</dbReference>
<dbReference type="InterPro" id="IPR007708">
    <property type="entry name" value="DBR1_C"/>
</dbReference>
<evidence type="ECO:0000259" key="2">
    <source>
        <dbReference type="Pfam" id="PF05011"/>
    </source>
</evidence>
<dbReference type="EMBL" id="SFCI01000247">
    <property type="protein sequence ID" value="TFY81132.1"/>
    <property type="molecule type" value="Genomic_DNA"/>
</dbReference>
<sequence length="155" mass="17204">MGLLGTLQPAWWFSAHLHVRFEATVVHDGEAPETHGSAVPARNPEEIDIADDMDDSSDRKDEAEKKDSMPIDESPNFSHENPDEISLSDEEDQVDAPPPPPAPRRETKFLALDKCLPKRQYLEVHLSSCGPSARRAKASSRSRSSTSLFQINSKV</sequence>
<evidence type="ECO:0000256" key="1">
    <source>
        <dbReference type="SAM" id="MobiDB-lite"/>
    </source>
</evidence>
<organism evidence="3 4">
    <name type="scientific">Hericium alpestre</name>
    <dbReference type="NCBI Taxonomy" id="135208"/>
    <lineage>
        <taxon>Eukaryota</taxon>
        <taxon>Fungi</taxon>
        <taxon>Dikarya</taxon>
        <taxon>Basidiomycota</taxon>
        <taxon>Agaricomycotina</taxon>
        <taxon>Agaricomycetes</taxon>
        <taxon>Russulales</taxon>
        <taxon>Hericiaceae</taxon>
        <taxon>Hericium</taxon>
    </lineage>
</organism>
<feature type="region of interest" description="Disordered" evidence="1">
    <location>
        <begin position="30"/>
        <end position="107"/>
    </location>
</feature>
<dbReference type="GO" id="GO:0005634">
    <property type="term" value="C:nucleus"/>
    <property type="evidence" value="ECO:0007669"/>
    <property type="project" value="TreeGrafter"/>
</dbReference>
<proteinExistence type="predicted"/>
<dbReference type="AlphaFoldDB" id="A0A4Z0A258"/>
<keyword evidence="4" id="KW-1185">Reference proteome</keyword>
<dbReference type="GO" id="GO:0008419">
    <property type="term" value="F:RNA lariat debranching enzyme activity"/>
    <property type="evidence" value="ECO:0007669"/>
    <property type="project" value="TreeGrafter"/>
</dbReference>
<gene>
    <name evidence="3" type="ORF">EWM64_g2887</name>
</gene>
<dbReference type="OrthoDB" id="3058294at2759"/>
<evidence type="ECO:0000313" key="4">
    <source>
        <dbReference type="Proteomes" id="UP000298061"/>
    </source>
</evidence>
<feature type="region of interest" description="Disordered" evidence="1">
    <location>
        <begin position="129"/>
        <end position="155"/>
    </location>
</feature>
<name>A0A4Z0A258_9AGAM</name>